<proteinExistence type="predicted"/>
<dbReference type="EMBL" id="BJMD01000035">
    <property type="protein sequence ID" value="GEB21094.1"/>
    <property type="molecule type" value="Genomic_DNA"/>
</dbReference>
<dbReference type="OrthoDB" id="7859927at2"/>
<evidence type="ECO:0000313" key="1">
    <source>
        <dbReference type="EMBL" id="GEB21094.1"/>
    </source>
</evidence>
<sequence>MTELTFQNIVDDGAILFLETHHMQDDRFEEWGYERWHTADQFASVEFHFPGRSSKHLQTAFVGTSGPGPKTFLWAWANPNVAATPAQKAVFDQVVAFGRHYGIEELTSGEVPFESIVPAFADEEFRLSAEKAGSTLVAFKIATAVKMITGRANHFTSDIGRGSMAVVAYNHGSLELGPPSALTFQMRFMEAVAAGMIEDHRRAVESYARFRLQTPVTEPSPGTLEVTFDDGQATIAFDENNRLTTMNASLTGLPSS</sequence>
<comment type="caution">
    <text evidence="1">The sequence shown here is derived from an EMBL/GenBank/DDBJ whole genome shotgun (WGS) entry which is preliminary data.</text>
</comment>
<dbReference type="AlphaFoldDB" id="A0A4Y3NGF2"/>
<dbReference type="Pfam" id="PF21813">
    <property type="entry name" value="DUF6882"/>
    <property type="match status" value="1"/>
</dbReference>
<dbReference type="InterPro" id="IPR049249">
    <property type="entry name" value="DUF6882"/>
</dbReference>
<protein>
    <submittedName>
        <fullName evidence="1">Uncharacterized protein</fullName>
    </submittedName>
</protein>
<dbReference type="GeneID" id="97299933"/>
<gene>
    <name evidence="1" type="ORF">AAU01_38490</name>
</gene>
<organism evidence="1 2">
    <name type="scientific">Paenarthrobacter aurescens</name>
    <name type="common">Arthrobacter aurescens</name>
    <dbReference type="NCBI Taxonomy" id="43663"/>
    <lineage>
        <taxon>Bacteria</taxon>
        <taxon>Bacillati</taxon>
        <taxon>Actinomycetota</taxon>
        <taxon>Actinomycetes</taxon>
        <taxon>Micrococcales</taxon>
        <taxon>Micrococcaceae</taxon>
        <taxon>Paenarthrobacter</taxon>
    </lineage>
</organism>
<evidence type="ECO:0000313" key="2">
    <source>
        <dbReference type="Proteomes" id="UP000317715"/>
    </source>
</evidence>
<dbReference type="Proteomes" id="UP000317715">
    <property type="component" value="Unassembled WGS sequence"/>
</dbReference>
<reference evidence="1 2" key="1">
    <citation type="submission" date="2019-06" db="EMBL/GenBank/DDBJ databases">
        <title>Whole genome shotgun sequence of Paenarthrobacter aurescens NBRC 12136.</title>
        <authorList>
            <person name="Hosoyama A."/>
            <person name="Uohara A."/>
            <person name="Ohji S."/>
            <person name="Ichikawa N."/>
        </authorList>
    </citation>
    <scope>NUCLEOTIDE SEQUENCE [LARGE SCALE GENOMIC DNA]</scope>
    <source>
        <strain evidence="1 2">NBRC 12136</strain>
    </source>
</reference>
<name>A0A4Y3NGF2_PAEAU</name>
<keyword evidence="2" id="KW-1185">Reference proteome</keyword>
<accession>A0A4Y3NGF2</accession>
<dbReference type="RefSeq" id="WP_141286434.1">
    <property type="nucleotide sequence ID" value="NZ_BAAAWK010000001.1"/>
</dbReference>